<protein>
    <submittedName>
        <fullName evidence="5">2-keto-3-deoxy-L-rhamnonate aldolase RhmA</fullName>
    </submittedName>
</protein>
<keyword evidence="6" id="KW-1185">Reference proteome</keyword>
<keyword evidence="2" id="KW-0479">Metal-binding</keyword>
<dbReference type="InterPro" id="IPR040442">
    <property type="entry name" value="Pyrv_kinase-like_dom_sf"/>
</dbReference>
<keyword evidence="3" id="KW-0456">Lyase</keyword>
<dbReference type="Proteomes" id="UP001242480">
    <property type="component" value="Unassembled WGS sequence"/>
</dbReference>
<accession>A0ABU0J6C0</accession>
<dbReference type="InterPro" id="IPR050251">
    <property type="entry name" value="HpcH-HpaI_aldolase"/>
</dbReference>
<feature type="domain" description="HpcH/HpaI aldolase/citrate lyase" evidence="4">
    <location>
        <begin position="18"/>
        <end position="239"/>
    </location>
</feature>
<proteinExistence type="inferred from homology"/>
<evidence type="ECO:0000256" key="1">
    <source>
        <dbReference type="ARBA" id="ARBA00005568"/>
    </source>
</evidence>
<dbReference type="Gene3D" id="3.20.20.60">
    <property type="entry name" value="Phosphoenolpyruvate-binding domains"/>
    <property type="match status" value="1"/>
</dbReference>
<comment type="caution">
    <text evidence="5">The sequence shown here is derived from an EMBL/GenBank/DDBJ whole genome shotgun (WGS) entry which is preliminary data.</text>
</comment>
<dbReference type="EMBL" id="JAUSVX010000004">
    <property type="protein sequence ID" value="MDQ0469808.1"/>
    <property type="molecule type" value="Genomic_DNA"/>
</dbReference>
<evidence type="ECO:0000256" key="2">
    <source>
        <dbReference type="ARBA" id="ARBA00022723"/>
    </source>
</evidence>
<reference evidence="5 6" key="1">
    <citation type="submission" date="2023-07" db="EMBL/GenBank/DDBJ databases">
        <title>Genomic Encyclopedia of Type Strains, Phase IV (KMG-IV): sequencing the most valuable type-strain genomes for metagenomic binning, comparative biology and taxonomic classification.</title>
        <authorList>
            <person name="Goeker M."/>
        </authorList>
    </citation>
    <scope>NUCLEOTIDE SEQUENCE [LARGE SCALE GENOMIC DNA]</scope>
    <source>
        <strain evidence="5 6">DSM 19619</strain>
    </source>
</reference>
<organism evidence="5 6">
    <name type="scientific">Labrys wisconsinensis</name>
    <dbReference type="NCBI Taxonomy" id="425677"/>
    <lineage>
        <taxon>Bacteria</taxon>
        <taxon>Pseudomonadati</taxon>
        <taxon>Pseudomonadota</taxon>
        <taxon>Alphaproteobacteria</taxon>
        <taxon>Hyphomicrobiales</taxon>
        <taxon>Xanthobacteraceae</taxon>
        <taxon>Labrys</taxon>
    </lineage>
</organism>
<dbReference type="Pfam" id="PF03328">
    <property type="entry name" value="HpcH_HpaI"/>
    <property type="match status" value="1"/>
</dbReference>
<evidence type="ECO:0000256" key="3">
    <source>
        <dbReference type="ARBA" id="ARBA00023239"/>
    </source>
</evidence>
<dbReference type="RefSeq" id="WP_307272888.1">
    <property type="nucleotide sequence ID" value="NZ_JAUSVX010000004.1"/>
</dbReference>
<dbReference type="InterPro" id="IPR005000">
    <property type="entry name" value="Aldolase/citrate-lyase_domain"/>
</dbReference>
<dbReference type="PANTHER" id="PTHR30502">
    <property type="entry name" value="2-KETO-3-DEOXY-L-RHAMNONATE ALDOLASE"/>
    <property type="match status" value="1"/>
</dbReference>
<dbReference type="SUPFAM" id="SSF51621">
    <property type="entry name" value="Phosphoenolpyruvate/pyruvate domain"/>
    <property type="match status" value="1"/>
</dbReference>
<evidence type="ECO:0000313" key="5">
    <source>
        <dbReference type="EMBL" id="MDQ0469808.1"/>
    </source>
</evidence>
<gene>
    <name evidence="5" type="ORF">QO011_002824</name>
</gene>
<dbReference type="InterPro" id="IPR015813">
    <property type="entry name" value="Pyrv/PenolPyrv_kinase-like_dom"/>
</dbReference>
<dbReference type="PANTHER" id="PTHR30502:SF0">
    <property type="entry name" value="PHOSPHOENOLPYRUVATE CARBOXYLASE FAMILY PROTEIN"/>
    <property type="match status" value="1"/>
</dbReference>
<name>A0ABU0J6C0_9HYPH</name>
<comment type="similarity">
    <text evidence="1">Belongs to the HpcH/HpaI aldolase family.</text>
</comment>
<sequence>MTAASFRARVRAGEVLAGTFIKTPAHHQAELLGLAGLDFAVADAEHAPIDLAAMDRLAAAARGVGLPLLTRVPALDPVAIAAQLDLGAAGIVAPHVRGPQDAEALLRAAEYGRGQRGFSPSPRAGRFGTEDAATYRARADAERVLVAQIEDAEALGAVDAIAAVEGLDALLIGPADLALSLGCAGPDDPALREAIAHVAAAGRRHGRTVGIFIGRPEAAAAFAALGISLFICGSDQSLLLAEAGRAARMVRASRTE</sequence>
<evidence type="ECO:0000259" key="4">
    <source>
        <dbReference type="Pfam" id="PF03328"/>
    </source>
</evidence>
<evidence type="ECO:0000313" key="6">
    <source>
        <dbReference type="Proteomes" id="UP001242480"/>
    </source>
</evidence>